<sequence>MRGLYLNCTNGSIPVSSSYVASNSILMNLPDDIGVEHGSLVYNPKEWSCQPEVRVGEQYFAIAGWFVYEGRRNCLDSLSLALIKSGIQVLNDIEAGSFIIYWWNGVEGTVVNDYMGLSTHYIDLKSEGLRVAPSVQCLYQPLVHTINPMLKSILDKKEHLFGDHTLYNGIERLSPGSGYSESDKEEYLSLAKEDALPLDELVCQVGRLVDRWPVKHRLLPISGGLDSRFILASNHFEFGFTYGPETSPERKIASHFQSEFQQYHSYNYIDTPKLDIEDALLREVAFGVHKKITPSLFSNYDYVSKQFPQADFFFDGYIGDALQRGTYIQLKGALGELLRVFPFLYRFKLSAKFLMCRRYKELDVDEFAFLFADFTDKTQHLKLNAYQKVTFYEALYGRGARNIVFGGNVLVSQIFTSVSPFTSKSVFNSLLHHDFSEAVSYKTIKQLWSKVNRKYRKVPVESGYSLMTPRLVIPYIQLLFRLMLHFIPSRANYSVTLKRKGSKSYNES</sequence>
<dbReference type="EMBL" id="CP000821">
    <property type="protein sequence ID" value="ABV37586.1"/>
    <property type="molecule type" value="Genomic_DNA"/>
</dbReference>
<organism evidence="1 2">
    <name type="scientific">Shewanella sediminis (strain HAW-EB3)</name>
    <dbReference type="NCBI Taxonomy" id="425104"/>
    <lineage>
        <taxon>Bacteria</taxon>
        <taxon>Pseudomonadati</taxon>
        <taxon>Pseudomonadota</taxon>
        <taxon>Gammaproteobacteria</taxon>
        <taxon>Alteromonadales</taxon>
        <taxon>Shewanellaceae</taxon>
        <taxon>Shewanella</taxon>
    </lineage>
</organism>
<keyword evidence="2" id="KW-1185">Reference proteome</keyword>
<name>A8FXL3_SHESH</name>
<dbReference type="KEGG" id="sse:Ssed_2979"/>
<dbReference type="eggNOG" id="COG0367">
    <property type="taxonomic scope" value="Bacteria"/>
</dbReference>
<gene>
    <name evidence="1" type="ordered locus">Ssed_2979</name>
</gene>
<reference evidence="1 2" key="1">
    <citation type="submission" date="2007-08" db="EMBL/GenBank/DDBJ databases">
        <title>Complete sequence of Shewanella sediminis HAW-EB3.</title>
        <authorList>
            <consortium name="US DOE Joint Genome Institute"/>
            <person name="Copeland A."/>
            <person name="Lucas S."/>
            <person name="Lapidus A."/>
            <person name="Barry K."/>
            <person name="Glavina del Rio T."/>
            <person name="Dalin E."/>
            <person name="Tice H."/>
            <person name="Pitluck S."/>
            <person name="Chertkov O."/>
            <person name="Brettin T."/>
            <person name="Bruce D."/>
            <person name="Detter J.C."/>
            <person name="Han C."/>
            <person name="Schmutz J."/>
            <person name="Larimer F."/>
            <person name="Land M."/>
            <person name="Hauser L."/>
            <person name="Kyrpides N."/>
            <person name="Kim E."/>
            <person name="Zhao J.-S."/>
            <person name="Richardson P."/>
        </authorList>
    </citation>
    <scope>NUCLEOTIDE SEQUENCE [LARGE SCALE GENOMIC DNA]</scope>
    <source>
        <strain evidence="1 2">HAW-EB3</strain>
    </source>
</reference>
<proteinExistence type="predicted"/>
<evidence type="ECO:0000313" key="2">
    <source>
        <dbReference type="Proteomes" id="UP000002015"/>
    </source>
</evidence>
<protein>
    <recommendedName>
        <fullName evidence="3">Asparagine synthetase domain-containing protein</fullName>
    </recommendedName>
</protein>
<evidence type="ECO:0008006" key="3">
    <source>
        <dbReference type="Google" id="ProtNLM"/>
    </source>
</evidence>
<dbReference type="STRING" id="425104.Ssed_2979"/>
<dbReference type="Proteomes" id="UP000002015">
    <property type="component" value="Chromosome"/>
</dbReference>
<dbReference type="HOGENOM" id="CLU_549507_0_0_6"/>
<dbReference type="AlphaFoldDB" id="A8FXL3"/>
<accession>A8FXL3</accession>
<evidence type="ECO:0000313" key="1">
    <source>
        <dbReference type="EMBL" id="ABV37586.1"/>
    </source>
</evidence>